<dbReference type="EMBL" id="CP022190">
    <property type="protein sequence ID" value="AWI85147.1"/>
    <property type="molecule type" value="Genomic_DNA"/>
</dbReference>
<evidence type="ECO:0000256" key="2">
    <source>
        <dbReference type="SAM" id="Phobius"/>
    </source>
</evidence>
<dbReference type="Proteomes" id="UP000244915">
    <property type="component" value="Chromosome 2"/>
</dbReference>
<dbReference type="RefSeq" id="WP_108968634.1">
    <property type="nucleotide sequence ID" value="NZ_CP022190.1"/>
</dbReference>
<gene>
    <name evidence="3" type="ORF">CEW88_15460</name>
</gene>
<protein>
    <submittedName>
        <fullName evidence="3">Uncharacterized protein</fullName>
    </submittedName>
</protein>
<dbReference type="KEGG" id="ypac:CEW88_15460"/>
<evidence type="ECO:0000313" key="4">
    <source>
        <dbReference type="Proteomes" id="UP000244915"/>
    </source>
</evidence>
<organism evidence="3 4">
    <name type="scientific">Alloyangia pacifica</name>
    <dbReference type="NCBI Taxonomy" id="311180"/>
    <lineage>
        <taxon>Bacteria</taxon>
        <taxon>Pseudomonadati</taxon>
        <taxon>Pseudomonadota</taxon>
        <taxon>Alphaproteobacteria</taxon>
        <taxon>Rhodobacterales</taxon>
        <taxon>Roseobacteraceae</taxon>
        <taxon>Alloyangia</taxon>
    </lineage>
</organism>
<keyword evidence="2" id="KW-0812">Transmembrane</keyword>
<name>A0A2U8HGU1_9RHOB</name>
<evidence type="ECO:0000256" key="1">
    <source>
        <dbReference type="SAM" id="MobiDB-lite"/>
    </source>
</evidence>
<feature type="region of interest" description="Disordered" evidence="1">
    <location>
        <begin position="21"/>
        <end position="54"/>
    </location>
</feature>
<reference evidence="3 4" key="1">
    <citation type="submission" date="2017-06" db="EMBL/GenBank/DDBJ databases">
        <title>Yangia sp. YSBP01 complete genome sequence.</title>
        <authorList>
            <person name="Woo J.-H."/>
            <person name="Kim H.-S."/>
        </authorList>
    </citation>
    <scope>NUCLEOTIDE SEQUENCE [LARGE SCALE GENOMIC DNA]</scope>
    <source>
        <strain evidence="3 4">YSBP01</strain>
    </source>
</reference>
<keyword evidence="2" id="KW-1133">Transmembrane helix</keyword>
<evidence type="ECO:0000313" key="3">
    <source>
        <dbReference type="EMBL" id="AWI85147.1"/>
    </source>
</evidence>
<dbReference type="AlphaFoldDB" id="A0A2U8HGU1"/>
<keyword evidence="2" id="KW-0472">Membrane</keyword>
<sequence>METFNHLPPEHLEAVGQARLGASAPRKSAAFPPLRDQEGQVFGEGSQRQPRAARAPLPSGWWAAVLIFGIIVTGGMWVICAAVEQLGVTIRAMAAFLEALF</sequence>
<proteinExistence type="predicted"/>
<feature type="transmembrane region" description="Helical" evidence="2">
    <location>
        <begin position="61"/>
        <end position="83"/>
    </location>
</feature>
<accession>A0A2U8HGU1</accession>